<proteinExistence type="predicted"/>
<comment type="caution">
    <text evidence="3">The sequence shown here is derived from an EMBL/GenBank/DDBJ whole genome shotgun (WGS) entry which is preliminary data.</text>
</comment>
<feature type="region of interest" description="Disordered" evidence="1">
    <location>
        <begin position="1"/>
        <end position="28"/>
    </location>
</feature>
<accession>A0A918U139</accession>
<dbReference type="EMBL" id="BMVB01000040">
    <property type="protein sequence ID" value="GHC73476.1"/>
    <property type="molecule type" value="Genomic_DNA"/>
</dbReference>
<protein>
    <recommendedName>
        <fullName evidence="2">DUF397 domain-containing protein</fullName>
    </recommendedName>
</protein>
<gene>
    <name evidence="3" type="ORF">GCM10010507_60890</name>
</gene>
<dbReference type="InterPro" id="IPR007278">
    <property type="entry name" value="DUF397"/>
</dbReference>
<name>A0A918U139_STRCJ</name>
<sequence length="91" mass="9886">MSAMHDLSRVTWRKSSYSGSGDEKGGNSCLEVADRIPRWRKSSYSGPVSDDSLEVKGGYLELIGVRDSKNPQGPDLVFPAPAWAAFVAALR</sequence>
<evidence type="ECO:0000259" key="2">
    <source>
        <dbReference type="Pfam" id="PF04149"/>
    </source>
</evidence>
<dbReference type="AlphaFoldDB" id="A0A918U139"/>
<evidence type="ECO:0000256" key="1">
    <source>
        <dbReference type="SAM" id="MobiDB-lite"/>
    </source>
</evidence>
<feature type="domain" description="DUF397" evidence="2">
    <location>
        <begin position="38"/>
        <end position="91"/>
    </location>
</feature>
<reference evidence="3" key="1">
    <citation type="journal article" date="2014" name="Int. J. Syst. Evol. Microbiol.">
        <title>Complete genome sequence of Corynebacterium casei LMG S-19264T (=DSM 44701T), isolated from a smear-ripened cheese.</title>
        <authorList>
            <consortium name="US DOE Joint Genome Institute (JGI-PGF)"/>
            <person name="Walter F."/>
            <person name="Albersmeier A."/>
            <person name="Kalinowski J."/>
            <person name="Ruckert C."/>
        </authorList>
    </citation>
    <scope>NUCLEOTIDE SEQUENCE</scope>
    <source>
        <strain evidence="3">JCM 4633</strain>
    </source>
</reference>
<evidence type="ECO:0000313" key="4">
    <source>
        <dbReference type="Proteomes" id="UP000646244"/>
    </source>
</evidence>
<dbReference type="RefSeq" id="WP_190113162.1">
    <property type="nucleotide sequence ID" value="NZ_BMVB01000040.1"/>
</dbReference>
<dbReference type="Pfam" id="PF04149">
    <property type="entry name" value="DUF397"/>
    <property type="match status" value="1"/>
</dbReference>
<evidence type="ECO:0000313" key="3">
    <source>
        <dbReference type="EMBL" id="GHC73476.1"/>
    </source>
</evidence>
<reference evidence="3" key="2">
    <citation type="submission" date="2020-09" db="EMBL/GenBank/DDBJ databases">
        <authorList>
            <person name="Sun Q."/>
            <person name="Ohkuma M."/>
        </authorList>
    </citation>
    <scope>NUCLEOTIDE SEQUENCE</scope>
    <source>
        <strain evidence="3">JCM 4633</strain>
    </source>
</reference>
<organism evidence="3 4">
    <name type="scientific">Streptomyces cinnamoneus</name>
    <name type="common">Streptoverticillium cinnamoneum</name>
    <dbReference type="NCBI Taxonomy" id="53446"/>
    <lineage>
        <taxon>Bacteria</taxon>
        <taxon>Bacillati</taxon>
        <taxon>Actinomycetota</taxon>
        <taxon>Actinomycetes</taxon>
        <taxon>Kitasatosporales</taxon>
        <taxon>Streptomycetaceae</taxon>
        <taxon>Streptomyces</taxon>
        <taxon>Streptomyces cinnamoneus group</taxon>
    </lineage>
</organism>
<dbReference type="Proteomes" id="UP000646244">
    <property type="component" value="Unassembled WGS sequence"/>
</dbReference>